<feature type="region of interest" description="Disordered" evidence="1">
    <location>
        <begin position="42"/>
        <end position="138"/>
    </location>
</feature>
<evidence type="ECO:0000313" key="2">
    <source>
        <dbReference type="EMBL" id="GFD16249.1"/>
    </source>
</evidence>
<proteinExistence type="predicted"/>
<feature type="compositionally biased region" description="Polar residues" evidence="1">
    <location>
        <begin position="53"/>
        <end position="67"/>
    </location>
</feature>
<feature type="non-terminal residue" evidence="2">
    <location>
        <position position="1"/>
    </location>
</feature>
<feature type="compositionally biased region" description="Low complexity" evidence="1">
    <location>
        <begin position="100"/>
        <end position="117"/>
    </location>
</feature>
<name>A0A699U4G5_TANCI</name>
<dbReference type="AlphaFoldDB" id="A0A699U4G5"/>
<dbReference type="EMBL" id="BKCJ011291996">
    <property type="protein sequence ID" value="GFD16249.1"/>
    <property type="molecule type" value="Genomic_DNA"/>
</dbReference>
<feature type="compositionally biased region" description="Polar residues" evidence="1">
    <location>
        <begin position="11"/>
        <end position="22"/>
    </location>
</feature>
<gene>
    <name evidence="2" type="ORF">Tci_888218</name>
</gene>
<sequence>RRNVAVIEPTEPTQRSAGTPQSLWERACSRRLSVRHHKCGCLSRPLKPDAAQTKLTPTGLNRWGNSRQPPPEHCSAPSGGMPGSRAADFPAGRRSAIPEATAPSGSRSAPAPSGIPGDRPGSSQDQGPPTARRNRPEP</sequence>
<evidence type="ECO:0000256" key="1">
    <source>
        <dbReference type="SAM" id="MobiDB-lite"/>
    </source>
</evidence>
<comment type="caution">
    <text evidence="2">The sequence shown here is derived from an EMBL/GenBank/DDBJ whole genome shotgun (WGS) entry which is preliminary data.</text>
</comment>
<accession>A0A699U4G5</accession>
<reference evidence="2" key="1">
    <citation type="journal article" date="2019" name="Sci. Rep.">
        <title>Draft genome of Tanacetum cinerariifolium, the natural source of mosquito coil.</title>
        <authorList>
            <person name="Yamashiro T."/>
            <person name="Shiraishi A."/>
            <person name="Satake H."/>
            <person name="Nakayama K."/>
        </authorList>
    </citation>
    <scope>NUCLEOTIDE SEQUENCE</scope>
</reference>
<organism evidence="2">
    <name type="scientific">Tanacetum cinerariifolium</name>
    <name type="common">Dalmatian daisy</name>
    <name type="synonym">Chrysanthemum cinerariifolium</name>
    <dbReference type="NCBI Taxonomy" id="118510"/>
    <lineage>
        <taxon>Eukaryota</taxon>
        <taxon>Viridiplantae</taxon>
        <taxon>Streptophyta</taxon>
        <taxon>Embryophyta</taxon>
        <taxon>Tracheophyta</taxon>
        <taxon>Spermatophyta</taxon>
        <taxon>Magnoliopsida</taxon>
        <taxon>eudicotyledons</taxon>
        <taxon>Gunneridae</taxon>
        <taxon>Pentapetalae</taxon>
        <taxon>asterids</taxon>
        <taxon>campanulids</taxon>
        <taxon>Asterales</taxon>
        <taxon>Asteraceae</taxon>
        <taxon>Asteroideae</taxon>
        <taxon>Anthemideae</taxon>
        <taxon>Anthemidinae</taxon>
        <taxon>Tanacetum</taxon>
    </lineage>
</organism>
<feature type="region of interest" description="Disordered" evidence="1">
    <location>
        <begin position="1"/>
        <end position="22"/>
    </location>
</feature>
<protein>
    <submittedName>
        <fullName evidence="2">Uncharacterized protein</fullName>
    </submittedName>
</protein>